<dbReference type="RefSeq" id="WP_184859443.1">
    <property type="nucleotide sequence ID" value="NZ_JACHLK010000007.1"/>
</dbReference>
<dbReference type="Proteomes" id="UP000575083">
    <property type="component" value="Unassembled WGS sequence"/>
</dbReference>
<gene>
    <name evidence="1" type="ORF">HNP48_003610</name>
</gene>
<organism evidence="1 2">
    <name type="scientific">Acidovorax soli</name>
    <dbReference type="NCBI Taxonomy" id="592050"/>
    <lineage>
        <taxon>Bacteria</taxon>
        <taxon>Pseudomonadati</taxon>
        <taxon>Pseudomonadota</taxon>
        <taxon>Betaproteobacteria</taxon>
        <taxon>Burkholderiales</taxon>
        <taxon>Comamonadaceae</taxon>
        <taxon>Acidovorax</taxon>
    </lineage>
</organism>
<keyword evidence="2" id="KW-1185">Reference proteome</keyword>
<proteinExistence type="predicted"/>
<dbReference type="EMBL" id="JACHLK010000007">
    <property type="protein sequence ID" value="MBB6560922.1"/>
    <property type="molecule type" value="Genomic_DNA"/>
</dbReference>
<reference evidence="1 2" key="1">
    <citation type="submission" date="2020-08" db="EMBL/GenBank/DDBJ databases">
        <title>Functional genomics of gut bacteria from endangered species of beetles.</title>
        <authorList>
            <person name="Carlos-Shanley C."/>
        </authorList>
    </citation>
    <scope>NUCLEOTIDE SEQUENCE [LARGE SCALE GENOMIC DNA]</scope>
    <source>
        <strain evidence="1 2">S00198</strain>
    </source>
</reference>
<evidence type="ECO:0000313" key="2">
    <source>
        <dbReference type="Proteomes" id="UP000575083"/>
    </source>
</evidence>
<evidence type="ECO:0000313" key="1">
    <source>
        <dbReference type="EMBL" id="MBB6560922.1"/>
    </source>
</evidence>
<sequence>MKKAQTSTQEAPLPAALRAAVDAAYTAFQRYEAPQSTLDVCLACCVDEATERELRRLPLRQLTARHFCEYNGSAKSSEQPADELLYFLPRMLELLALGEELHHSTELYLDRLGNCPADALSPKERAAVDAFALAFFREGLGHTGREPSPFDGANAFDILLMFHKGGVDVQPLLAHWLGDERPSAVLHYAEASYWDFWGKNAIQNAFAEDQPEFCEAMKAWMLDEGNRQRFAQKILALDTSAMGRPAHCTCGNCMGPKQIVEAVFDLVSG</sequence>
<accession>A0A7X0PFC5</accession>
<dbReference type="AlphaFoldDB" id="A0A7X0PFC5"/>
<comment type="caution">
    <text evidence="1">The sequence shown here is derived from an EMBL/GenBank/DDBJ whole genome shotgun (WGS) entry which is preliminary data.</text>
</comment>
<name>A0A7X0PFC5_9BURK</name>
<protein>
    <submittedName>
        <fullName evidence="1">Uncharacterized protein</fullName>
    </submittedName>
</protein>